<evidence type="ECO:0000313" key="2">
    <source>
        <dbReference type="Proteomes" id="UP000075683"/>
    </source>
</evidence>
<dbReference type="AlphaFoldDB" id="A0A150M5E8"/>
<comment type="caution">
    <text evidence="1">The sequence shown here is derived from an EMBL/GenBank/DDBJ whole genome shotgun (WGS) entry which is preliminary data.</text>
</comment>
<name>A0A150M5E8_9BACI</name>
<evidence type="ECO:0000313" key="1">
    <source>
        <dbReference type="EMBL" id="KYD19837.1"/>
    </source>
</evidence>
<organism evidence="1 2">
    <name type="scientific">Caldibacillus debilis</name>
    <dbReference type="NCBI Taxonomy" id="301148"/>
    <lineage>
        <taxon>Bacteria</taxon>
        <taxon>Bacillati</taxon>
        <taxon>Bacillota</taxon>
        <taxon>Bacilli</taxon>
        <taxon>Bacillales</taxon>
        <taxon>Bacillaceae</taxon>
        <taxon>Caldibacillus</taxon>
    </lineage>
</organism>
<protein>
    <submittedName>
        <fullName evidence="1">Uncharacterized protein</fullName>
    </submittedName>
</protein>
<dbReference type="EMBL" id="LQYT01000037">
    <property type="protein sequence ID" value="KYD19837.1"/>
    <property type="molecule type" value="Genomic_DNA"/>
</dbReference>
<dbReference type="STRING" id="301148.B4135_0736"/>
<dbReference type="Proteomes" id="UP000075683">
    <property type="component" value="Unassembled WGS sequence"/>
</dbReference>
<reference evidence="1 2" key="1">
    <citation type="submission" date="2016-01" db="EMBL/GenBank/DDBJ databases">
        <title>Draft Genome Sequences of Seven Thermophilic Sporeformers Isolated from Foods.</title>
        <authorList>
            <person name="Berendsen E.M."/>
            <person name="Wells-Bennik M.H."/>
            <person name="Krawcyk A.O."/>
            <person name="De Jong A."/>
            <person name="Holsappel S."/>
            <person name="Eijlander R.T."/>
            <person name="Kuipers O.P."/>
        </authorList>
    </citation>
    <scope>NUCLEOTIDE SEQUENCE [LARGE SCALE GENOMIC DNA]</scope>
    <source>
        <strain evidence="1 2">B4135</strain>
    </source>
</reference>
<accession>A0A150M5E8</accession>
<proteinExistence type="predicted"/>
<sequence>MKNPVGAPLKRPFPRRLFREEKIPDILLRHAERPPFLPLRFSPEEGNSRQPLSLLRLSCISPLPS</sequence>
<gene>
    <name evidence="1" type="ORF">B4135_0736</name>
</gene>